<proteinExistence type="predicted"/>
<evidence type="ECO:0000313" key="3">
    <source>
        <dbReference type="Proteomes" id="UP001187471"/>
    </source>
</evidence>
<dbReference type="PANTHER" id="PTHR35481:SF1">
    <property type="entry name" value="DNA-DIRECTED RNA POLYMERASE SUBUNIT ALPHA"/>
    <property type="match status" value="1"/>
</dbReference>
<reference evidence="2" key="1">
    <citation type="submission" date="2022-12" db="EMBL/GenBank/DDBJ databases">
        <title>Draft genome assemblies for two species of Escallonia (Escalloniales).</title>
        <authorList>
            <person name="Chanderbali A."/>
            <person name="Dervinis C."/>
            <person name="Anghel I."/>
            <person name="Soltis D."/>
            <person name="Soltis P."/>
            <person name="Zapata F."/>
        </authorList>
    </citation>
    <scope>NUCLEOTIDE SEQUENCE</scope>
    <source>
        <strain evidence="2">UCBG92.1500</strain>
        <tissue evidence="2">Leaf</tissue>
    </source>
</reference>
<dbReference type="PANTHER" id="PTHR35481">
    <property type="entry name" value="DNA-DIRECTED RNA POLYMERASE SUBUNIT ALPHA"/>
    <property type="match status" value="1"/>
</dbReference>
<dbReference type="InterPro" id="IPR057225">
    <property type="entry name" value="DUF7903"/>
</dbReference>
<sequence>YRSSFGVIFSSRCFDGGLVSPVSRFVAGGSDFTCGSSCFRGMLQYHGAVQRDMTDVFTLMEFVFYELQLSMAYIPPHKRHSKDSESSSPTPESLIPRHVEKGKNIYSLQGVKIIYGNDAIHRWFTVGLADEIELSSATCLKPVSFESIERKRGEKPLALVLNDRVKEENKEVTEIFLNSPWNFVAENVKQDLLSAFEKVKNEIESQEVEEAKPNLVARFGKILFHGLEIHQEAWVSDGESAVKTVLILPYWYQGLGGNTWCRLSTLTSRSVNLESVSSSSVAEYTLRQLQRSFYTNLSSSFVNHIINNAVPTAGLELEKVKKIYHVKISDKMRPDSTISCKCSVKQDFENLELYKIELNQVRYLVADMSCLGKNIDLRLMLCTKRIITSLTDDEMHSIRSIISSAVLDPEVKGGLRWPLGKESGERYTVVGVWYTDAKAFTSSSARLKIRHADRFDFRSSVGEATEEVSLKLKGITAKLQEKCVDIDLVSEMLKDNLKLIWESFLWE</sequence>
<dbReference type="Pfam" id="PF25475">
    <property type="entry name" value="DUF7903"/>
    <property type="match status" value="2"/>
</dbReference>
<organism evidence="2 3">
    <name type="scientific">Escallonia rubra</name>
    <dbReference type="NCBI Taxonomy" id="112253"/>
    <lineage>
        <taxon>Eukaryota</taxon>
        <taxon>Viridiplantae</taxon>
        <taxon>Streptophyta</taxon>
        <taxon>Embryophyta</taxon>
        <taxon>Tracheophyta</taxon>
        <taxon>Spermatophyta</taxon>
        <taxon>Magnoliopsida</taxon>
        <taxon>eudicotyledons</taxon>
        <taxon>Gunneridae</taxon>
        <taxon>Pentapetalae</taxon>
        <taxon>asterids</taxon>
        <taxon>campanulids</taxon>
        <taxon>Escalloniales</taxon>
        <taxon>Escalloniaceae</taxon>
        <taxon>Escallonia</taxon>
    </lineage>
</organism>
<protein>
    <recommendedName>
        <fullName evidence="1">DUF7903 domain-containing protein</fullName>
    </recommendedName>
</protein>
<feature type="domain" description="DUF7903" evidence="1">
    <location>
        <begin position="267"/>
        <end position="504"/>
    </location>
</feature>
<keyword evidence="3" id="KW-1185">Reference proteome</keyword>
<dbReference type="AlphaFoldDB" id="A0AA88SLJ1"/>
<evidence type="ECO:0000259" key="1">
    <source>
        <dbReference type="Pfam" id="PF25475"/>
    </source>
</evidence>
<comment type="caution">
    <text evidence="2">The sequence shown here is derived from an EMBL/GenBank/DDBJ whole genome shotgun (WGS) entry which is preliminary data.</text>
</comment>
<dbReference type="Proteomes" id="UP001187471">
    <property type="component" value="Unassembled WGS sequence"/>
</dbReference>
<evidence type="ECO:0000313" key="2">
    <source>
        <dbReference type="EMBL" id="KAK2993805.1"/>
    </source>
</evidence>
<feature type="domain" description="DUF7903" evidence="1">
    <location>
        <begin position="109"/>
        <end position="227"/>
    </location>
</feature>
<accession>A0AA88SLJ1</accession>
<name>A0AA88SLJ1_9ASTE</name>
<feature type="non-terminal residue" evidence="2">
    <location>
        <position position="1"/>
    </location>
</feature>
<dbReference type="EMBL" id="JAVXUO010000271">
    <property type="protein sequence ID" value="KAK2993805.1"/>
    <property type="molecule type" value="Genomic_DNA"/>
</dbReference>
<gene>
    <name evidence="2" type="ORF">RJ640_027683</name>
</gene>